<dbReference type="HAMAP" id="MF_01113">
    <property type="entry name" value="DNApol_IV"/>
    <property type="match status" value="1"/>
</dbReference>
<evidence type="ECO:0000256" key="3">
    <source>
        <dbReference type="ARBA" id="ARBA00011245"/>
    </source>
</evidence>
<dbReference type="AlphaFoldDB" id="A0A1E3H390"/>
<keyword evidence="5 17" id="KW-0963">Cytoplasm</keyword>
<evidence type="ECO:0000256" key="15">
    <source>
        <dbReference type="ARBA" id="ARBA00025589"/>
    </source>
</evidence>
<keyword evidence="7 17" id="KW-0548">Nucleotidyltransferase</keyword>
<dbReference type="Proteomes" id="UP000094622">
    <property type="component" value="Unassembled WGS sequence"/>
</dbReference>
<evidence type="ECO:0000256" key="7">
    <source>
        <dbReference type="ARBA" id="ARBA00022695"/>
    </source>
</evidence>
<dbReference type="CDD" id="cd03586">
    <property type="entry name" value="PolY_Pol_IV_kappa"/>
    <property type="match status" value="1"/>
</dbReference>
<dbReference type="SUPFAM" id="SSF100879">
    <property type="entry name" value="Lesion bypass DNA polymerase (Y-family), little finger domain"/>
    <property type="match status" value="1"/>
</dbReference>
<keyword evidence="10 17" id="KW-0227">DNA damage</keyword>
<evidence type="ECO:0000256" key="13">
    <source>
        <dbReference type="ARBA" id="ARBA00023125"/>
    </source>
</evidence>
<dbReference type="GO" id="GO:0003684">
    <property type="term" value="F:damaged DNA binding"/>
    <property type="evidence" value="ECO:0007669"/>
    <property type="project" value="InterPro"/>
</dbReference>
<dbReference type="GO" id="GO:0003887">
    <property type="term" value="F:DNA-directed DNA polymerase activity"/>
    <property type="evidence" value="ECO:0007669"/>
    <property type="project" value="UniProtKB-UniRule"/>
</dbReference>
<dbReference type="NCBIfam" id="NF002677">
    <property type="entry name" value="PRK02406.1"/>
    <property type="match status" value="1"/>
</dbReference>
<proteinExistence type="inferred from homology"/>
<keyword evidence="13 17" id="KW-0238">DNA-binding</keyword>
<keyword evidence="4 17" id="KW-0515">Mutator protein</keyword>
<dbReference type="Gene3D" id="1.10.150.20">
    <property type="entry name" value="5' to 3' exonuclease, C-terminal subdomain"/>
    <property type="match status" value="1"/>
</dbReference>
<dbReference type="FunFam" id="3.30.1490.100:FF:000004">
    <property type="entry name" value="DNA polymerase IV"/>
    <property type="match status" value="1"/>
</dbReference>
<gene>
    <name evidence="19" type="primary">dinB_2</name>
    <name evidence="17" type="synonym">dinB</name>
    <name evidence="19" type="ORF">A6302_02667</name>
</gene>
<dbReference type="InterPro" id="IPR043502">
    <property type="entry name" value="DNA/RNA_pol_sf"/>
</dbReference>
<feature type="binding site" evidence="17">
    <location>
        <position position="78"/>
    </location>
    <ligand>
        <name>Mg(2+)</name>
        <dbReference type="ChEBI" id="CHEBI:18420"/>
    </ligand>
</feature>
<evidence type="ECO:0000256" key="17">
    <source>
        <dbReference type="HAMAP-Rule" id="MF_01113"/>
    </source>
</evidence>
<sequence>MRPPLAGTRTRSGACRRALDVRPTQRIADHRLRTWPSVRLLPRLPAPARAGERRCTACGSPRVLRHAELGALTIAHVDCDAFFAAIEKRDDPSLRDRPVIVGGGRRGVVSTCCYIARIRGVRSAMPMFKALEACPDAVVIKPNGTKYAEVGRQIREMMLALTPLVEPLSIDEAFLDLAGTERLHRASAAEVLARFARRVEAEVGITVSVGLSYNKFLAKIASDLDKPRGFAVIGRAEAPTFLARQPVSLIWGVGKASQEKLAGDGIRLIGQLQEMDAVTLARRYGAMGLRLAKLAHGEDARRVSTAGKRKSVSAETTFDEDLATLADLRPIARRLAEKVSAQLKSHGIGGQTVTLKLKTRDFRIRTRSRRLHDPTQLADRLFQTIDALLAPETDGTRYRLIGVGMSDLVEAKEADPGDLADPGAARRAAAEKAMDAVRQKFGKAAVETGLVFGSRKPDRPPRG</sequence>
<dbReference type="Pfam" id="PF00817">
    <property type="entry name" value="IMS"/>
    <property type="match status" value="1"/>
</dbReference>
<dbReference type="InterPro" id="IPR036775">
    <property type="entry name" value="DNA_pol_Y-fam_lit_finger_sf"/>
</dbReference>
<dbReference type="PANTHER" id="PTHR11076:SF33">
    <property type="entry name" value="DNA POLYMERASE KAPPA"/>
    <property type="match status" value="1"/>
</dbReference>
<evidence type="ECO:0000256" key="11">
    <source>
        <dbReference type="ARBA" id="ARBA00022842"/>
    </source>
</evidence>
<comment type="similarity">
    <text evidence="2 17">Belongs to the DNA polymerase type-Y family.</text>
</comment>
<dbReference type="PROSITE" id="PS50173">
    <property type="entry name" value="UMUC"/>
    <property type="match status" value="1"/>
</dbReference>
<comment type="cofactor">
    <cofactor evidence="17">
        <name>Mg(2+)</name>
        <dbReference type="ChEBI" id="CHEBI:18420"/>
    </cofactor>
    <text evidence="17">Binds 2 magnesium ions per subunit.</text>
</comment>
<dbReference type="PATRIC" id="fig|1439726.3.peg.2811"/>
<evidence type="ECO:0000256" key="6">
    <source>
        <dbReference type="ARBA" id="ARBA00022679"/>
    </source>
</evidence>
<dbReference type="Gene3D" id="3.30.70.270">
    <property type="match status" value="1"/>
</dbReference>
<dbReference type="Pfam" id="PF11799">
    <property type="entry name" value="IMS_C"/>
    <property type="match status" value="1"/>
</dbReference>
<name>A0A1E3H390_9HYPH</name>
<evidence type="ECO:0000256" key="5">
    <source>
        <dbReference type="ARBA" id="ARBA00022490"/>
    </source>
</evidence>
<feature type="active site" evidence="17">
    <location>
        <position position="172"/>
    </location>
</feature>
<comment type="subcellular location">
    <subcellularLocation>
        <location evidence="1 17">Cytoplasm</location>
    </subcellularLocation>
</comment>
<comment type="subunit">
    <text evidence="3 17">Monomer.</text>
</comment>
<evidence type="ECO:0000313" key="19">
    <source>
        <dbReference type="EMBL" id="ODN70011.1"/>
    </source>
</evidence>
<dbReference type="Gene3D" id="3.40.1170.60">
    <property type="match status" value="1"/>
</dbReference>
<dbReference type="EMBL" id="MCRJ01000065">
    <property type="protein sequence ID" value="ODN70011.1"/>
    <property type="molecule type" value="Genomic_DNA"/>
</dbReference>
<keyword evidence="9 17" id="KW-0479">Metal-binding</keyword>
<dbReference type="InterPro" id="IPR001126">
    <property type="entry name" value="UmuC"/>
</dbReference>
<keyword evidence="14 17" id="KW-0234">DNA repair</keyword>
<dbReference type="SUPFAM" id="SSF56672">
    <property type="entry name" value="DNA/RNA polymerases"/>
    <property type="match status" value="1"/>
</dbReference>
<dbReference type="NCBIfam" id="NF002751">
    <property type="entry name" value="PRK02794.1"/>
    <property type="match status" value="1"/>
</dbReference>
<evidence type="ECO:0000313" key="20">
    <source>
        <dbReference type="Proteomes" id="UP000094622"/>
    </source>
</evidence>
<accession>A0A1E3H390</accession>
<keyword evidence="20" id="KW-1185">Reference proteome</keyword>
<evidence type="ECO:0000256" key="16">
    <source>
        <dbReference type="ARBA" id="ARBA00049244"/>
    </source>
</evidence>
<keyword evidence="6 17" id="KW-0808">Transferase</keyword>
<reference evidence="19 20" key="1">
    <citation type="submission" date="2016-07" db="EMBL/GenBank/DDBJ databases">
        <title>Draft Genome Sequence of Methylobrevis pamukkalensis PK2.</title>
        <authorList>
            <person name="Vasilenko O.V."/>
            <person name="Doronina N.V."/>
            <person name="Shmareva M.N."/>
            <person name="Tarlachkov S.V."/>
            <person name="Mustakhimov I."/>
            <person name="Trotsenko Y.A."/>
        </authorList>
    </citation>
    <scope>NUCLEOTIDE SEQUENCE [LARGE SCALE GENOMIC DNA]</scope>
    <source>
        <strain evidence="19 20">PK2</strain>
    </source>
</reference>
<comment type="caution">
    <text evidence="19">The sequence shown here is derived from an EMBL/GenBank/DDBJ whole genome shotgun (WGS) entry which is preliminary data.</text>
</comment>
<feature type="domain" description="UmuC" evidence="18">
    <location>
        <begin position="74"/>
        <end position="254"/>
    </location>
</feature>
<evidence type="ECO:0000256" key="2">
    <source>
        <dbReference type="ARBA" id="ARBA00010945"/>
    </source>
</evidence>
<feature type="site" description="Substrate discrimination" evidence="17">
    <location>
        <position position="83"/>
    </location>
</feature>
<dbReference type="InterPro" id="IPR043128">
    <property type="entry name" value="Rev_trsase/Diguanyl_cyclase"/>
</dbReference>
<organism evidence="19 20">
    <name type="scientific">Methylobrevis pamukkalensis</name>
    <dbReference type="NCBI Taxonomy" id="1439726"/>
    <lineage>
        <taxon>Bacteria</taxon>
        <taxon>Pseudomonadati</taxon>
        <taxon>Pseudomonadota</taxon>
        <taxon>Alphaproteobacteria</taxon>
        <taxon>Hyphomicrobiales</taxon>
        <taxon>Pleomorphomonadaceae</taxon>
        <taxon>Methylobrevis</taxon>
    </lineage>
</organism>
<dbReference type="InterPro" id="IPR017961">
    <property type="entry name" value="DNA_pol_Y-fam_little_finger"/>
</dbReference>
<dbReference type="Gene3D" id="3.30.1490.100">
    <property type="entry name" value="DNA polymerase, Y-family, little finger domain"/>
    <property type="match status" value="1"/>
</dbReference>
<evidence type="ECO:0000256" key="12">
    <source>
        <dbReference type="ARBA" id="ARBA00022932"/>
    </source>
</evidence>
<dbReference type="GO" id="GO:0042276">
    <property type="term" value="P:error-prone translesion synthesis"/>
    <property type="evidence" value="ECO:0007669"/>
    <property type="project" value="TreeGrafter"/>
</dbReference>
<evidence type="ECO:0000256" key="14">
    <source>
        <dbReference type="ARBA" id="ARBA00023204"/>
    </source>
</evidence>
<dbReference type="InterPro" id="IPR050116">
    <property type="entry name" value="DNA_polymerase-Y"/>
</dbReference>
<dbReference type="PANTHER" id="PTHR11076">
    <property type="entry name" value="DNA REPAIR POLYMERASE UMUC / TRANSFERASE FAMILY MEMBER"/>
    <property type="match status" value="1"/>
</dbReference>
<evidence type="ECO:0000256" key="1">
    <source>
        <dbReference type="ARBA" id="ARBA00004496"/>
    </source>
</evidence>
<keyword evidence="8 17" id="KW-0235">DNA replication</keyword>
<comment type="function">
    <text evidence="15 17">Poorly processive, error-prone DNA polymerase involved in untargeted mutagenesis. Copies undamaged DNA at stalled replication forks, which arise in vivo from mismatched or misaligned primer ends. These misaligned primers can be extended by PolIV. Exhibits no 3'-5' exonuclease (proofreading) activity. May be involved in translesional synthesis, in conjunction with the beta clamp from PolIII.</text>
</comment>
<keyword evidence="11 17" id="KW-0460">Magnesium</keyword>
<keyword evidence="12 17" id="KW-0239">DNA-directed DNA polymerase</keyword>
<dbReference type="FunFam" id="3.40.1170.60:FF:000001">
    <property type="entry name" value="DNA polymerase IV"/>
    <property type="match status" value="1"/>
</dbReference>
<dbReference type="GO" id="GO:0006281">
    <property type="term" value="P:DNA repair"/>
    <property type="evidence" value="ECO:0007669"/>
    <property type="project" value="UniProtKB-UniRule"/>
</dbReference>
<evidence type="ECO:0000256" key="9">
    <source>
        <dbReference type="ARBA" id="ARBA00022723"/>
    </source>
</evidence>
<evidence type="ECO:0000259" key="18">
    <source>
        <dbReference type="PROSITE" id="PS50173"/>
    </source>
</evidence>
<evidence type="ECO:0000256" key="8">
    <source>
        <dbReference type="ARBA" id="ARBA00022705"/>
    </source>
</evidence>
<evidence type="ECO:0000256" key="4">
    <source>
        <dbReference type="ARBA" id="ARBA00022457"/>
    </source>
</evidence>
<protein>
    <recommendedName>
        <fullName evidence="17">DNA polymerase IV</fullName>
        <shortName evidence="17">Pol IV</shortName>
        <ecNumber evidence="17">2.7.7.7</ecNumber>
    </recommendedName>
</protein>
<dbReference type="GO" id="GO:0005829">
    <property type="term" value="C:cytosol"/>
    <property type="evidence" value="ECO:0007669"/>
    <property type="project" value="TreeGrafter"/>
</dbReference>
<dbReference type="GO" id="GO:0009432">
    <property type="term" value="P:SOS response"/>
    <property type="evidence" value="ECO:0007669"/>
    <property type="project" value="TreeGrafter"/>
</dbReference>
<dbReference type="EC" id="2.7.7.7" evidence="17"/>
<dbReference type="GO" id="GO:0000287">
    <property type="term" value="F:magnesium ion binding"/>
    <property type="evidence" value="ECO:0007669"/>
    <property type="project" value="UniProtKB-UniRule"/>
</dbReference>
<dbReference type="InterPro" id="IPR022880">
    <property type="entry name" value="DNApol_IV"/>
</dbReference>
<dbReference type="GO" id="GO:0006261">
    <property type="term" value="P:DNA-templated DNA replication"/>
    <property type="evidence" value="ECO:0007669"/>
    <property type="project" value="UniProtKB-UniRule"/>
</dbReference>
<feature type="binding site" evidence="17">
    <location>
        <position position="171"/>
    </location>
    <ligand>
        <name>Mg(2+)</name>
        <dbReference type="ChEBI" id="CHEBI:18420"/>
    </ligand>
</feature>
<comment type="catalytic activity">
    <reaction evidence="16 17">
        <text>DNA(n) + a 2'-deoxyribonucleoside 5'-triphosphate = DNA(n+1) + diphosphate</text>
        <dbReference type="Rhea" id="RHEA:22508"/>
        <dbReference type="Rhea" id="RHEA-COMP:17339"/>
        <dbReference type="Rhea" id="RHEA-COMP:17340"/>
        <dbReference type="ChEBI" id="CHEBI:33019"/>
        <dbReference type="ChEBI" id="CHEBI:61560"/>
        <dbReference type="ChEBI" id="CHEBI:173112"/>
        <dbReference type="EC" id="2.7.7.7"/>
    </reaction>
</comment>
<evidence type="ECO:0000256" key="10">
    <source>
        <dbReference type="ARBA" id="ARBA00022763"/>
    </source>
</evidence>